<dbReference type="RefSeq" id="XP_074415984.1">
    <property type="nucleotide sequence ID" value="XM_074559883.1"/>
</dbReference>
<accession>A0AC58RKM5</accession>
<sequence>MAGNSKEQLLSVRVYNTLQSVGCPLVDGLYLREPDSVHELLCSPSLHRTDILKWICASICPSLKEKFSTIKATQNEDLVQELARFGFEMMLCKANDQDLIKGLAPPLQQLRFLEQLLMVIQADSSINFRQNSSSCDDNVRNDDLLQELMFQDHLPDLDVLLNPVCNPWPAHIREHLIRTQSTHKKKNEWKQHSKPGDIINRSDQHSRLGSHGEESLTEAMALLQSTQSTLVELHNECEFLQSHSSGSAAVLSPCALKVAISDMSQLMTAFGHIYTTDFKAYCQRSPPVLSSGAQVFPSVHQLLHTCNTELEALMQLYETSSSLTQTERQLQTEKQYWSKGKKCTLPERMEELKNRYVAFLSLYQSKDQGLSRNLQPSAWI</sequence>
<name>A0AC58RKM5_CARAU</name>
<organism evidence="1 2">
    <name type="scientific">Carassius auratus</name>
    <name type="common">Goldfish</name>
    <dbReference type="NCBI Taxonomy" id="7957"/>
    <lineage>
        <taxon>Eukaryota</taxon>
        <taxon>Metazoa</taxon>
        <taxon>Chordata</taxon>
        <taxon>Craniata</taxon>
        <taxon>Vertebrata</taxon>
        <taxon>Euteleostomi</taxon>
        <taxon>Actinopterygii</taxon>
        <taxon>Neopterygii</taxon>
        <taxon>Teleostei</taxon>
        <taxon>Ostariophysi</taxon>
        <taxon>Cypriniformes</taxon>
        <taxon>Cyprinidae</taxon>
        <taxon>Cyprininae</taxon>
        <taxon>Carassius</taxon>
    </lineage>
</organism>
<gene>
    <name evidence="2" type="primary">LOC113069151</name>
</gene>
<proteinExistence type="predicted"/>
<keyword evidence="1" id="KW-1185">Reference proteome</keyword>
<dbReference type="Proteomes" id="UP000515129">
    <property type="component" value="Unplaced"/>
</dbReference>
<protein>
    <submittedName>
        <fullName evidence="2">LOW QUALITY PROTEIN: HAUS augmin-like complex subunit 7</fullName>
    </submittedName>
</protein>
<evidence type="ECO:0000313" key="2">
    <source>
        <dbReference type="RefSeq" id="XP_074415984.1"/>
    </source>
</evidence>
<reference evidence="2" key="1">
    <citation type="submission" date="2025-08" db="UniProtKB">
        <authorList>
            <consortium name="RefSeq"/>
        </authorList>
    </citation>
    <scope>IDENTIFICATION</scope>
    <source>
        <strain evidence="2">Wakin</strain>
        <tissue evidence="2">Muscle</tissue>
    </source>
</reference>
<evidence type="ECO:0000313" key="1">
    <source>
        <dbReference type="Proteomes" id="UP000515129"/>
    </source>
</evidence>